<gene>
    <name evidence="9" type="ORF">NQ317_002511</name>
</gene>
<dbReference type="EMBL" id="JAPWTJ010001017">
    <property type="protein sequence ID" value="KAJ8974328.1"/>
    <property type="molecule type" value="Genomic_DNA"/>
</dbReference>
<evidence type="ECO:0000256" key="1">
    <source>
        <dbReference type="ARBA" id="ARBA00001013"/>
    </source>
</evidence>
<evidence type="ECO:0000256" key="6">
    <source>
        <dbReference type="RuleBase" id="RU361188"/>
    </source>
</evidence>
<dbReference type="Pfam" id="PF02055">
    <property type="entry name" value="Glyco_hydro_30"/>
    <property type="match status" value="1"/>
</dbReference>
<evidence type="ECO:0000313" key="10">
    <source>
        <dbReference type="Proteomes" id="UP001162164"/>
    </source>
</evidence>
<dbReference type="PANTHER" id="PTHR11069">
    <property type="entry name" value="GLUCOSYLCERAMIDASE"/>
    <property type="match status" value="1"/>
</dbReference>
<evidence type="ECO:0000256" key="2">
    <source>
        <dbReference type="ARBA" id="ARBA00005382"/>
    </source>
</evidence>
<keyword evidence="6" id="KW-0443">Lipid metabolism</keyword>
<feature type="signal peptide" evidence="7">
    <location>
        <begin position="1"/>
        <end position="19"/>
    </location>
</feature>
<dbReference type="Gene3D" id="3.20.20.80">
    <property type="entry name" value="Glycosidases"/>
    <property type="match status" value="1"/>
</dbReference>
<evidence type="ECO:0000256" key="5">
    <source>
        <dbReference type="ARBA" id="ARBA00022801"/>
    </source>
</evidence>
<protein>
    <recommendedName>
        <fullName evidence="3 6">Glucosylceramidase</fullName>
        <ecNumber evidence="3 6">3.2.1.45</ecNumber>
    </recommendedName>
</protein>
<evidence type="ECO:0000256" key="4">
    <source>
        <dbReference type="ARBA" id="ARBA00022729"/>
    </source>
</evidence>
<dbReference type="PRINTS" id="PR00843">
    <property type="entry name" value="GLHYDRLASE30"/>
</dbReference>
<dbReference type="InterPro" id="IPR001139">
    <property type="entry name" value="Glyco_hydro_30"/>
</dbReference>
<feature type="chain" id="PRO_5045675787" description="Glucosylceramidase" evidence="7">
    <location>
        <begin position="20"/>
        <end position="292"/>
    </location>
</feature>
<organism evidence="9 10">
    <name type="scientific">Molorchus minor</name>
    <dbReference type="NCBI Taxonomy" id="1323400"/>
    <lineage>
        <taxon>Eukaryota</taxon>
        <taxon>Metazoa</taxon>
        <taxon>Ecdysozoa</taxon>
        <taxon>Arthropoda</taxon>
        <taxon>Hexapoda</taxon>
        <taxon>Insecta</taxon>
        <taxon>Pterygota</taxon>
        <taxon>Neoptera</taxon>
        <taxon>Endopterygota</taxon>
        <taxon>Coleoptera</taxon>
        <taxon>Polyphaga</taxon>
        <taxon>Cucujiformia</taxon>
        <taxon>Chrysomeloidea</taxon>
        <taxon>Cerambycidae</taxon>
        <taxon>Lamiinae</taxon>
        <taxon>Monochamini</taxon>
        <taxon>Molorchus</taxon>
    </lineage>
</organism>
<keyword evidence="5 6" id="KW-0378">Hydrolase</keyword>
<sequence length="292" mass="33295">MAAKLLLYILSAAILNVNARECNTREFEYGIVCVCNSTYCDDVPELEELPFGSFQLYTTSESQPGLNSRTGEFSSVQQPSISTVVIGETRYQTIIGFGGAFTDATGVNIRSLSEGTQQNLLDSYFAQNGIEYSLRYGFSPRPYSYDDVDSEDINLEHFELQEEDLNYKIPFIQAALNRTSTLKLFGSAWSAPLWMKTHKLWSGYSSLKEEYYQAWADYAIKFFDEYEKYDIAFWGMTTGNEPLNGFFPHENSLINALGWIPHLQVHNIHNNMDKVDKKKIWDLLCVTAPTKM</sequence>
<dbReference type="Proteomes" id="UP001162164">
    <property type="component" value="Unassembled WGS sequence"/>
</dbReference>
<dbReference type="EC" id="3.2.1.45" evidence="3 6"/>
<reference evidence="9" key="1">
    <citation type="journal article" date="2023" name="Insect Mol. Biol.">
        <title>Genome sequencing provides insights into the evolution of gene families encoding plant cell wall-degrading enzymes in longhorned beetles.</title>
        <authorList>
            <person name="Shin N.R."/>
            <person name="Okamura Y."/>
            <person name="Kirsch R."/>
            <person name="Pauchet Y."/>
        </authorList>
    </citation>
    <scope>NUCLEOTIDE SEQUENCE</scope>
    <source>
        <strain evidence="9">MMC_N1</strain>
    </source>
</reference>
<keyword evidence="10" id="KW-1185">Reference proteome</keyword>
<dbReference type="PANTHER" id="PTHR11069:SF23">
    <property type="entry name" value="LYSOSOMAL ACID GLUCOSYLCERAMIDASE"/>
    <property type="match status" value="1"/>
</dbReference>
<keyword evidence="4 7" id="KW-0732">Signal</keyword>
<comment type="similarity">
    <text evidence="2 6">Belongs to the glycosyl hydrolase 30 family.</text>
</comment>
<dbReference type="SUPFAM" id="SSF51445">
    <property type="entry name" value="(Trans)glycosidases"/>
    <property type="match status" value="1"/>
</dbReference>
<proteinExistence type="inferred from homology"/>
<comment type="caution">
    <text evidence="9">The sequence shown here is derived from an EMBL/GenBank/DDBJ whole genome shotgun (WGS) entry which is preliminary data.</text>
</comment>
<dbReference type="InterPro" id="IPR017853">
    <property type="entry name" value="GH"/>
</dbReference>
<evidence type="ECO:0000313" key="9">
    <source>
        <dbReference type="EMBL" id="KAJ8974328.1"/>
    </source>
</evidence>
<keyword evidence="6" id="KW-0326">Glycosidase</keyword>
<evidence type="ECO:0000256" key="3">
    <source>
        <dbReference type="ARBA" id="ARBA00012658"/>
    </source>
</evidence>
<comment type="catalytic activity">
    <reaction evidence="1">
        <text>a beta-D-glucosyl-(1&lt;-&gt;1')-N-acylsphing-4-enine + H2O = an N-acylsphing-4-enine + D-glucose</text>
        <dbReference type="Rhea" id="RHEA:13269"/>
        <dbReference type="ChEBI" id="CHEBI:4167"/>
        <dbReference type="ChEBI" id="CHEBI:15377"/>
        <dbReference type="ChEBI" id="CHEBI:22801"/>
        <dbReference type="ChEBI" id="CHEBI:52639"/>
        <dbReference type="EC" id="3.2.1.45"/>
    </reaction>
    <physiologicalReaction direction="left-to-right" evidence="1">
        <dbReference type="Rhea" id="RHEA:13270"/>
    </physiologicalReaction>
</comment>
<evidence type="ECO:0000256" key="7">
    <source>
        <dbReference type="SAM" id="SignalP"/>
    </source>
</evidence>
<name>A0ABQ9J896_9CUCU</name>
<keyword evidence="6" id="KW-0746">Sphingolipid metabolism</keyword>
<feature type="domain" description="Glycosyl hydrolase family 30 TIM-barrel" evidence="8">
    <location>
        <begin position="94"/>
        <end position="270"/>
    </location>
</feature>
<dbReference type="InterPro" id="IPR033453">
    <property type="entry name" value="Glyco_hydro_30_TIM-barrel"/>
</dbReference>
<evidence type="ECO:0000259" key="8">
    <source>
        <dbReference type="Pfam" id="PF02055"/>
    </source>
</evidence>
<accession>A0ABQ9J896</accession>